<feature type="domain" description="Calcineurin-like phosphoesterase" evidence="1">
    <location>
        <begin position="52"/>
        <end position="216"/>
    </location>
</feature>
<dbReference type="CDD" id="cd07385">
    <property type="entry name" value="MPP_YkuE_C"/>
    <property type="match status" value="1"/>
</dbReference>
<dbReference type="Pfam" id="PF00149">
    <property type="entry name" value="Metallophos"/>
    <property type="match status" value="1"/>
</dbReference>
<dbReference type="EMBL" id="JBHSHC010000109">
    <property type="protein sequence ID" value="MFC4768609.1"/>
    <property type="molecule type" value="Genomic_DNA"/>
</dbReference>
<dbReference type="PANTHER" id="PTHR31302">
    <property type="entry name" value="TRANSMEMBRANE PROTEIN WITH METALLOPHOSPHOESTERASE DOMAIN-RELATED"/>
    <property type="match status" value="1"/>
</dbReference>
<accession>A0ABV9Q475</accession>
<protein>
    <submittedName>
        <fullName evidence="2">Metallophosphoesterase</fullName>
    </submittedName>
</protein>
<keyword evidence="3" id="KW-1185">Reference proteome</keyword>
<sequence>MDTTGLTQLALTLGTAAVVGTGIYASVIERFWLNLTHVRIVLPRLPRAFGGFKIALFSDVHLGFFYSPQHLSTVVDLINRESPDVICFTGDFLDSRKSLRSLEPAIPVLERLNAPYGKFALLGNHDYRAGADPVIRGLERGGFRVLRNEHSAIRKQNEQVFLIGLDDVLEGKPNLEKAMEDLPPTACKILLAHEPDYADTARQYPIDLQISGHSHGGQIRFPFVGPIYTTKLGRKYLSGLKKTGNLLVYTNRGIGTTCLPIRFLCRPEITMITLEPKP</sequence>
<dbReference type="SUPFAM" id="SSF56300">
    <property type="entry name" value="Metallo-dependent phosphatases"/>
    <property type="match status" value="1"/>
</dbReference>
<organism evidence="2 3">
    <name type="scientific">Effusibacillus consociatus</name>
    <dbReference type="NCBI Taxonomy" id="1117041"/>
    <lineage>
        <taxon>Bacteria</taxon>
        <taxon>Bacillati</taxon>
        <taxon>Bacillota</taxon>
        <taxon>Bacilli</taxon>
        <taxon>Bacillales</taxon>
        <taxon>Alicyclobacillaceae</taxon>
        <taxon>Effusibacillus</taxon>
    </lineage>
</organism>
<dbReference type="PANTHER" id="PTHR31302:SF25">
    <property type="entry name" value="PHOSPHOESTERASE"/>
    <property type="match status" value="1"/>
</dbReference>
<name>A0ABV9Q475_9BACL</name>
<comment type="caution">
    <text evidence="2">The sequence shown here is derived from an EMBL/GenBank/DDBJ whole genome shotgun (WGS) entry which is preliminary data.</text>
</comment>
<dbReference type="Gene3D" id="3.60.21.10">
    <property type="match status" value="1"/>
</dbReference>
<proteinExistence type="predicted"/>
<dbReference type="Proteomes" id="UP001596002">
    <property type="component" value="Unassembled WGS sequence"/>
</dbReference>
<evidence type="ECO:0000259" key="1">
    <source>
        <dbReference type="Pfam" id="PF00149"/>
    </source>
</evidence>
<gene>
    <name evidence="2" type="ORF">ACFO8Q_14785</name>
</gene>
<dbReference type="InterPro" id="IPR004843">
    <property type="entry name" value="Calcineurin-like_PHP"/>
</dbReference>
<dbReference type="InterPro" id="IPR051158">
    <property type="entry name" value="Metallophosphoesterase_sf"/>
</dbReference>
<dbReference type="RefSeq" id="WP_380026560.1">
    <property type="nucleotide sequence ID" value="NZ_JBHSHC010000109.1"/>
</dbReference>
<evidence type="ECO:0000313" key="2">
    <source>
        <dbReference type="EMBL" id="MFC4768609.1"/>
    </source>
</evidence>
<dbReference type="InterPro" id="IPR029052">
    <property type="entry name" value="Metallo-depent_PP-like"/>
</dbReference>
<evidence type="ECO:0000313" key="3">
    <source>
        <dbReference type="Proteomes" id="UP001596002"/>
    </source>
</evidence>
<reference evidence="3" key="1">
    <citation type="journal article" date="2019" name="Int. J. Syst. Evol. Microbiol.">
        <title>The Global Catalogue of Microorganisms (GCM) 10K type strain sequencing project: providing services to taxonomists for standard genome sequencing and annotation.</title>
        <authorList>
            <consortium name="The Broad Institute Genomics Platform"/>
            <consortium name="The Broad Institute Genome Sequencing Center for Infectious Disease"/>
            <person name="Wu L."/>
            <person name="Ma J."/>
        </authorList>
    </citation>
    <scope>NUCLEOTIDE SEQUENCE [LARGE SCALE GENOMIC DNA]</scope>
    <source>
        <strain evidence="3">WYCCWR 12678</strain>
    </source>
</reference>